<reference evidence="1" key="1">
    <citation type="submission" date="2023-05" db="EMBL/GenBank/DDBJ databases">
        <authorList>
            <person name="Nardi F."/>
            <person name="Carapelli A."/>
            <person name="Cucini C."/>
        </authorList>
    </citation>
    <scope>NUCLEOTIDE SEQUENCE</scope>
    <source>
        <strain evidence="1">DMR45628</strain>
        <tissue evidence="1">Testes</tissue>
    </source>
</reference>
<dbReference type="EMBL" id="JASPKY010000414">
    <property type="protein sequence ID" value="KAK9701422.1"/>
    <property type="molecule type" value="Genomic_DNA"/>
</dbReference>
<dbReference type="InterPro" id="IPR043502">
    <property type="entry name" value="DNA/RNA_pol_sf"/>
</dbReference>
<keyword evidence="3" id="KW-1185">Reference proteome</keyword>
<dbReference type="SUPFAM" id="SSF50630">
    <property type="entry name" value="Acid proteases"/>
    <property type="match status" value="1"/>
</dbReference>
<evidence type="ECO:0000313" key="1">
    <source>
        <dbReference type="EMBL" id="KAK9701342.1"/>
    </source>
</evidence>
<sequence>MGNYECFEVDNLAKPRQHKRDDMIAVIIGGVLIDMLIDSGASCNIINGEDCKTLIEENATILDVQHNVISTIKPFASDSPLDIKLKFVAPTRLENGQERIESFMVVENGTTSLSGKQTSIYLGILKLGLNLDINQIEDIRPKIPDIKIKLTIDSKIKPVQQPIRRISIAVEARVEQKLDEALARDIIERVTEPSAWISPMVIVFKPDDDLRICIDMRRANEAILRKNFPLPTFESFMTKLLDISHG</sequence>
<protein>
    <recommendedName>
        <fullName evidence="4">Peptidase A2 domain-containing protein</fullName>
    </recommendedName>
</protein>
<gene>
    <name evidence="2" type="ORF">QE152_g30636</name>
    <name evidence="1" type="ORF">QE152_g30672</name>
</gene>
<dbReference type="GO" id="GO:0071897">
    <property type="term" value="P:DNA biosynthetic process"/>
    <property type="evidence" value="ECO:0007669"/>
    <property type="project" value="UniProtKB-ARBA"/>
</dbReference>
<name>A0AAW1JE24_POPJA</name>
<dbReference type="SUPFAM" id="SSF56672">
    <property type="entry name" value="DNA/RNA polymerases"/>
    <property type="match status" value="1"/>
</dbReference>
<evidence type="ECO:0000313" key="3">
    <source>
        <dbReference type="Proteomes" id="UP001458880"/>
    </source>
</evidence>
<dbReference type="Gene3D" id="3.10.10.10">
    <property type="entry name" value="HIV Type 1 Reverse Transcriptase, subunit A, domain 1"/>
    <property type="match status" value="1"/>
</dbReference>
<dbReference type="Proteomes" id="UP001458880">
    <property type="component" value="Unassembled WGS sequence"/>
</dbReference>
<comment type="caution">
    <text evidence="1">The sequence shown here is derived from an EMBL/GenBank/DDBJ whole genome shotgun (WGS) entry which is preliminary data.</text>
</comment>
<dbReference type="AlphaFoldDB" id="A0AAW1JE24"/>
<organism evidence="1 3">
    <name type="scientific">Popillia japonica</name>
    <name type="common">Japanese beetle</name>
    <dbReference type="NCBI Taxonomy" id="7064"/>
    <lineage>
        <taxon>Eukaryota</taxon>
        <taxon>Metazoa</taxon>
        <taxon>Ecdysozoa</taxon>
        <taxon>Arthropoda</taxon>
        <taxon>Hexapoda</taxon>
        <taxon>Insecta</taxon>
        <taxon>Pterygota</taxon>
        <taxon>Neoptera</taxon>
        <taxon>Endopterygota</taxon>
        <taxon>Coleoptera</taxon>
        <taxon>Polyphaga</taxon>
        <taxon>Scarabaeiformia</taxon>
        <taxon>Scarabaeidae</taxon>
        <taxon>Rutelinae</taxon>
        <taxon>Popillia</taxon>
    </lineage>
</organism>
<evidence type="ECO:0008006" key="4">
    <source>
        <dbReference type="Google" id="ProtNLM"/>
    </source>
</evidence>
<evidence type="ECO:0000313" key="2">
    <source>
        <dbReference type="EMBL" id="KAK9701422.1"/>
    </source>
</evidence>
<accession>A0AAW1JE24</accession>
<dbReference type="InterPro" id="IPR021109">
    <property type="entry name" value="Peptidase_aspartic_dom_sf"/>
</dbReference>
<dbReference type="PANTHER" id="PTHR37984">
    <property type="entry name" value="PROTEIN CBG26694"/>
    <property type="match status" value="1"/>
</dbReference>
<dbReference type="PANTHER" id="PTHR37984:SF11">
    <property type="entry name" value="INTEGRASE CATALYTIC DOMAIN-CONTAINING PROTEIN"/>
    <property type="match status" value="1"/>
</dbReference>
<proteinExistence type="predicted"/>
<reference evidence="1 3" key="2">
    <citation type="journal article" date="2024" name="BMC Genomics">
        <title>De novo assembly and annotation of Popillia japonica's genome with initial clues to its potential as an invasive pest.</title>
        <authorList>
            <person name="Cucini C."/>
            <person name="Boschi S."/>
            <person name="Funari R."/>
            <person name="Cardaioli E."/>
            <person name="Iannotti N."/>
            <person name="Marturano G."/>
            <person name="Paoli F."/>
            <person name="Bruttini M."/>
            <person name="Carapelli A."/>
            <person name="Frati F."/>
            <person name="Nardi F."/>
        </authorList>
    </citation>
    <scope>NUCLEOTIDE SEQUENCE [LARGE SCALE GENOMIC DNA]</scope>
    <source>
        <strain evidence="1">DMR45628</strain>
    </source>
</reference>
<dbReference type="InterPro" id="IPR050951">
    <property type="entry name" value="Retrovirus_Pol_polyprotein"/>
</dbReference>
<dbReference type="EMBL" id="JASPKY010000416">
    <property type="protein sequence ID" value="KAK9701342.1"/>
    <property type="molecule type" value="Genomic_DNA"/>
</dbReference>